<dbReference type="AlphaFoldDB" id="A0A645CP03"/>
<sequence length="39" mass="4753">MPIYPISESTFHHTWVDQEYIFEKDEKGEIYFDGIKKKC</sequence>
<reference evidence="1" key="1">
    <citation type="submission" date="2019-08" db="EMBL/GenBank/DDBJ databases">
        <authorList>
            <person name="Kucharzyk K."/>
            <person name="Murdoch R.W."/>
            <person name="Higgins S."/>
            <person name="Loffler F."/>
        </authorList>
    </citation>
    <scope>NUCLEOTIDE SEQUENCE</scope>
</reference>
<dbReference type="EMBL" id="VSSQ01028772">
    <property type="protein sequence ID" value="MPM78629.1"/>
    <property type="molecule type" value="Genomic_DNA"/>
</dbReference>
<evidence type="ECO:0000313" key="1">
    <source>
        <dbReference type="EMBL" id="MPM78629.1"/>
    </source>
</evidence>
<protein>
    <submittedName>
        <fullName evidence="1">Uncharacterized protein</fullName>
    </submittedName>
</protein>
<comment type="caution">
    <text evidence="1">The sequence shown here is derived from an EMBL/GenBank/DDBJ whole genome shotgun (WGS) entry which is preliminary data.</text>
</comment>
<gene>
    <name evidence="1" type="ORF">SDC9_125640</name>
</gene>
<accession>A0A645CP03</accession>
<proteinExistence type="predicted"/>
<organism evidence="1">
    <name type="scientific">bioreactor metagenome</name>
    <dbReference type="NCBI Taxonomy" id="1076179"/>
    <lineage>
        <taxon>unclassified sequences</taxon>
        <taxon>metagenomes</taxon>
        <taxon>ecological metagenomes</taxon>
    </lineage>
</organism>
<name>A0A645CP03_9ZZZZ</name>